<dbReference type="RefSeq" id="XP_033536925.1">
    <property type="nucleotide sequence ID" value="XM_033675588.1"/>
</dbReference>
<feature type="non-terminal residue" evidence="2">
    <location>
        <position position="99"/>
    </location>
</feature>
<dbReference type="Proteomes" id="UP000504638">
    <property type="component" value="Unplaced"/>
</dbReference>
<dbReference type="AlphaFoldDB" id="A0A6G1GB98"/>
<keyword evidence="3" id="KW-1185">Reference proteome</keyword>
<dbReference type="EMBL" id="ML975151">
    <property type="protein sequence ID" value="KAF1815294.1"/>
    <property type="molecule type" value="Genomic_DNA"/>
</dbReference>
<evidence type="ECO:0000313" key="4">
    <source>
        <dbReference type="RefSeq" id="XP_033536925.1"/>
    </source>
</evidence>
<evidence type="ECO:0000313" key="2">
    <source>
        <dbReference type="EMBL" id="KAF1815294.1"/>
    </source>
</evidence>
<gene>
    <name evidence="2 4" type="ORF">P152DRAFT_374755</name>
</gene>
<reference evidence="4" key="2">
    <citation type="submission" date="2020-04" db="EMBL/GenBank/DDBJ databases">
        <authorList>
            <consortium name="NCBI Genome Project"/>
        </authorList>
    </citation>
    <scope>NUCLEOTIDE SEQUENCE</scope>
    <source>
        <strain evidence="4">CBS 781.70</strain>
    </source>
</reference>
<protein>
    <submittedName>
        <fullName evidence="2 4">Uncharacterized protein</fullName>
    </submittedName>
</protein>
<reference evidence="4" key="3">
    <citation type="submission" date="2025-04" db="UniProtKB">
        <authorList>
            <consortium name="RefSeq"/>
        </authorList>
    </citation>
    <scope>IDENTIFICATION</scope>
    <source>
        <strain evidence="4">CBS 781.70</strain>
    </source>
</reference>
<sequence>PSYDSATRAQALALKLVGISNTEIEFITGIQPRTLNSIYRKAIARGLNPSESKKIFDHHVEDGSRSGRPTKQTEETTSDVLSKVRTDRYGREKTCAQIA</sequence>
<proteinExistence type="predicted"/>
<evidence type="ECO:0000256" key="1">
    <source>
        <dbReference type="SAM" id="MobiDB-lite"/>
    </source>
</evidence>
<organism evidence="2">
    <name type="scientific">Eremomyces bilateralis CBS 781.70</name>
    <dbReference type="NCBI Taxonomy" id="1392243"/>
    <lineage>
        <taxon>Eukaryota</taxon>
        <taxon>Fungi</taxon>
        <taxon>Dikarya</taxon>
        <taxon>Ascomycota</taxon>
        <taxon>Pezizomycotina</taxon>
        <taxon>Dothideomycetes</taxon>
        <taxon>Dothideomycetes incertae sedis</taxon>
        <taxon>Eremomycetales</taxon>
        <taxon>Eremomycetaceae</taxon>
        <taxon>Eremomyces</taxon>
    </lineage>
</organism>
<accession>A0A6G1GB98</accession>
<reference evidence="2 4" key="1">
    <citation type="submission" date="2020-01" db="EMBL/GenBank/DDBJ databases">
        <authorList>
            <consortium name="DOE Joint Genome Institute"/>
            <person name="Haridas S."/>
            <person name="Albert R."/>
            <person name="Binder M."/>
            <person name="Bloem J."/>
            <person name="Labutti K."/>
            <person name="Salamov A."/>
            <person name="Andreopoulos B."/>
            <person name="Baker S.E."/>
            <person name="Barry K."/>
            <person name="Bills G."/>
            <person name="Bluhm B.H."/>
            <person name="Cannon C."/>
            <person name="Castanera R."/>
            <person name="Culley D.E."/>
            <person name="Daum C."/>
            <person name="Ezra D."/>
            <person name="Gonzalez J.B."/>
            <person name="Henrissat B."/>
            <person name="Kuo A."/>
            <person name="Liang C."/>
            <person name="Lipzen A."/>
            <person name="Lutzoni F."/>
            <person name="Magnuson J."/>
            <person name="Mondo S."/>
            <person name="Nolan M."/>
            <person name="Ohm R."/>
            <person name="Pangilinan J."/>
            <person name="Park H.-J."/>
            <person name="Ramirez L."/>
            <person name="Alfaro M."/>
            <person name="Sun H."/>
            <person name="Tritt A."/>
            <person name="Yoshinaga Y."/>
            <person name="Zwiers L.-H."/>
            <person name="Turgeon B.G."/>
            <person name="Goodwin S.B."/>
            <person name="Spatafora J.W."/>
            <person name="Crous P.W."/>
            <person name="Grigoriev I.V."/>
        </authorList>
    </citation>
    <scope>NUCLEOTIDE SEQUENCE</scope>
    <source>
        <strain evidence="2 4">CBS 781.70</strain>
    </source>
</reference>
<dbReference type="OrthoDB" id="4156902at2759"/>
<evidence type="ECO:0000313" key="3">
    <source>
        <dbReference type="Proteomes" id="UP000504638"/>
    </source>
</evidence>
<feature type="non-terminal residue" evidence="2">
    <location>
        <position position="1"/>
    </location>
</feature>
<dbReference type="GeneID" id="54416158"/>
<name>A0A6G1GB98_9PEZI</name>
<feature type="region of interest" description="Disordered" evidence="1">
    <location>
        <begin position="59"/>
        <end position="86"/>
    </location>
</feature>